<feature type="coiled-coil region" evidence="1">
    <location>
        <begin position="626"/>
        <end position="653"/>
    </location>
</feature>
<evidence type="ECO:0000313" key="3">
    <source>
        <dbReference type="EMBL" id="EHK24836.1"/>
    </source>
</evidence>
<keyword evidence="4" id="KW-1185">Reference proteome</keyword>
<dbReference type="HOGENOM" id="CLU_019897_0_0_1"/>
<dbReference type="GeneID" id="25790062"/>
<comment type="caution">
    <text evidence="3">The sequence shown here is derived from an EMBL/GenBank/DDBJ whole genome shotgun (WGS) entry which is preliminary data.</text>
</comment>
<dbReference type="InParanoid" id="G9MKU0"/>
<reference evidence="3 4" key="1">
    <citation type="journal article" date="2011" name="Genome Biol.">
        <title>Comparative genome sequence analysis underscores mycoparasitism as the ancestral life style of Trichoderma.</title>
        <authorList>
            <person name="Kubicek C.P."/>
            <person name="Herrera-Estrella A."/>
            <person name="Seidl-Seiboth V."/>
            <person name="Martinez D.A."/>
            <person name="Druzhinina I.S."/>
            <person name="Thon M."/>
            <person name="Zeilinger S."/>
            <person name="Casas-Flores S."/>
            <person name="Horwitz B.A."/>
            <person name="Mukherjee P.K."/>
            <person name="Mukherjee M."/>
            <person name="Kredics L."/>
            <person name="Alcaraz L.D."/>
            <person name="Aerts A."/>
            <person name="Antal Z."/>
            <person name="Atanasova L."/>
            <person name="Cervantes-Badillo M.G."/>
            <person name="Challacombe J."/>
            <person name="Chertkov O."/>
            <person name="McCluskey K."/>
            <person name="Coulpier F."/>
            <person name="Deshpande N."/>
            <person name="von Doehren H."/>
            <person name="Ebbole D.J."/>
            <person name="Esquivel-Naranjo E.U."/>
            <person name="Fekete E."/>
            <person name="Flipphi M."/>
            <person name="Glaser F."/>
            <person name="Gomez-Rodriguez E.Y."/>
            <person name="Gruber S."/>
            <person name="Han C."/>
            <person name="Henrissat B."/>
            <person name="Hermosa R."/>
            <person name="Hernandez-Onate M."/>
            <person name="Karaffa L."/>
            <person name="Kosti I."/>
            <person name="Le Crom S."/>
            <person name="Lindquist E."/>
            <person name="Lucas S."/>
            <person name="Luebeck M."/>
            <person name="Luebeck P.S."/>
            <person name="Margeot A."/>
            <person name="Metz B."/>
            <person name="Misra M."/>
            <person name="Nevalainen H."/>
            <person name="Omann M."/>
            <person name="Packer N."/>
            <person name="Perrone G."/>
            <person name="Uresti-Rivera E.E."/>
            <person name="Salamov A."/>
            <person name="Schmoll M."/>
            <person name="Seiboth B."/>
            <person name="Shapiro H."/>
            <person name="Sukno S."/>
            <person name="Tamayo-Ramos J.A."/>
            <person name="Tisch D."/>
            <person name="Wiest A."/>
            <person name="Wilkinson H.H."/>
            <person name="Zhang M."/>
            <person name="Coutinho P.M."/>
            <person name="Kenerley C.M."/>
            <person name="Monte E."/>
            <person name="Baker S.E."/>
            <person name="Grigoriev I.V."/>
        </authorList>
    </citation>
    <scope>NUCLEOTIDE SEQUENCE [LARGE SCALE GENOMIC DNA]</scope>
    <source>
        <strain evidence="4">Gv29-8 / FGSC 10586</strain>
    </source>
</reference>
<dbReference type="AlphaFoldDB" id="G9MKU0"/>
<dbReference type="Proteomes" id="UP000007115">
    <property type="component" value="Unassembled WGS sequence"/>
</dbReference>
<feature type="region of interest" description="Disordered" evidence="2">
    <location>
        <begin position="689"/>
        <end position="715"/>
    </location>
</feature>
<dbReference type="EMBL" id="ABDF02000004">
    <property type="protein sequence ID" value="EHK24836.1"/>
    <property type="molecule type" value="Genomic_DNA"/>
</dbReference>
<evidence type="ECO:0000256" key="2">
    <source>
        <dbReference type="SAM" id="MobiDB-lite"/>
    </source>
</evidence>
<name>G9MKU0_HYPVG</name>
<dbReference type="OMA" id="DDEQRIC"/>
<dbReference type="RefSeq" id="XP_013959036.1">
    <property type="nucleotide sequence ID" value="XM_014103561.1"/>
</dbReference>
<gene>
    <name evidence="3" type="ORF">TRIVIDRAFT_199411</name>
</gene>
<evidence type="ECO:0000313" key="4">
    <source>
        <dbReference type="Proteomes" id="UP000007115"/>
    </source>
</evidence>
<accession>G9MKU0</accession>
<protein>
    <submittedName>
        <fullName evidence="3">Uncharacterized protein</fullName>
    </submittedName>
</protein>
<feature type="coiled-coil region" evidence="1">
    <location>
        <begin position="417"/>
        <end position="461"/>
    </location>
</feature>
<proteinExistence type="predicted"/>
<evidence type="ECO:0000256" key="1">
    <source>
        <dbReference type="SAM" id="Coils"/>
    </source>
</evidence>
<organism evidence="3 4">
    <name type="scientific">Hypocrea virens (strain Gv29-8 / FGSC 10586)</name>
    <name type="common">Gliocladium virens</name>
    <name type="synonym">Trichoderma virens</name>
    <dbReference type="NCBI Taxonomy" id="413071"/>
    <lineage>
        <taxon>Eukaryota</taxon>
        <taxon>Fungi</taxon>
        <taxon>Dikarya</taxon>
        <taxon>Ascomycota</taxon>
        <taxon>Pezizomycotina</taxon>
        <taxon>Sordariomycetes</taxon>
        <taxon>Hypocreomycetidae</taxon>
        <taxon>Hypocreales</taxon>
        <taxon>Hypocreaceae</taxon>
        <taxon>Trichoderma</taxon>
    </lineage>
</organism>
<dbReference type="OrthoDB" id="5429442at2759"/>
<keyword evidence="1" id="KW-0175">Coiled coil</keyword>
<sequence>MDAQFQNAEQASRLKTSLDLSDGDHFDQVIAISQGMINHAIKRIHEQNEDMNDFYGDSDSGSISADLAPSELVIPVGDPAAQKNNIVIWRTNIKQGTLTVNYRDVPPKDYTIDNWTIDVKVPLTWEKFEDAPDDDDAKKNRKKKQRDFIHNNFEVPGDYRPERLYAKMASGWWGEGVSFAGPSSMADKSSDEYATWKEVKENDHASSTLESIFKDISLKREEDGMTTIGTRFNLDGKIPEHDATYAPTSMIHQSFPYRIGSESGKTGWESGIRGTGDPGSRNCLLYCENVDNRPMTWRELPQTGNFTTIGNPNSPGSRVDGSFVLSHQLIFEKFLLPKLQVFVKESQIYPGPAHIDLNGDHSYGLEIGVNPSKDPYGDPNNPIYRFRAVGYGDAHYEAYVESTYDSPLFDVEDKDAIAKWQAAIQEREYAMKEAERQRKMRQQQEEEMRQAEAVRHTAEAMARAVGAIGSISNAVAGIASVGYGSSEIARHMGPGPVIIDETEWVDPGIPEEPPLNHGKYWGEDFFSLSGSPRVTVKWQKGGNRITVNGETNYNVYVTIADNANVNSSHQLENARWREIVRWKFTWELYIDVTVKDGSLNLSVTHDRNYFVRVENNTTDVPDSEHHWTQSNLAENLQRELENLERALNLGFANSSKFFYPGNGQLTFKNAMFSEKGDLIAEIEYQDTPDQGKIIIPPPKKPDDPGNGGTDKPTSRLQWTTISPVKSSASPVEIKITGKNTTNSTVYLSKIEVKYTGFKLGTDLFTSVDFVTSNGGADKVEISVQAESASTMSTPVLAPRKITSKKVECLTTYQAATSPIAIQPGGSIHLIAKGATGKVGVKKDLGIKEYWCDQAGNVPEGDGYYMAFAAVELS</sequence>
<dbReference type="VEuPathDB" id="FungiDB:TRIVIDRAFT_199411"/>